<dbReference type="PANTHER" id="PTHR39639">
    <property type="entry name" value="CHROMOSOME 16, WHOLE GENOME SHOTGUN SEQUENCE"/>
    <property type="match status" value="1"/>
</dbReference>
<dbReference type="AlphaFoldDB" id="A0A061H7G2"/>
<feature type="domain" description="GmrSD restriction endonucleases N-terminal" evidence="2">
    <location>
        <begin position="56"/>
        <end position="147"/>
    </location>
</feature>
<protein>
    <recommendedName>
        <fullName evidence="2">GmrSD restriction endonucleases N-terminal domain-containing protein</fullName>
    </recommendedName>
</protein>
<organism evidence="3 4">
    <name type="scientific">Pseudozyma flocculosa PF-1</name>
    <dbReference type="NCBI Taxonomy" id="1277687"/>
    <lineage>
        <taxon>Eukaryota</taxon>
        <taxon>Fungi</taxon>
        <taxon>Dikarya</taxon>
        <taxon>Basidiomycota</taxon>
        <taxon>Ustilaginomycotina</taxon>
        <taxon>Ustilaginomycetes</taxon>
        <taxon>Ustilaginales</taxon>
        <taxon>Ustilaginaceae</taxon>
        <taxon>Pseudozyma</taxon>
    </lineage>
</organism>
<dbReference type="PANTHER" id="PTHR39639:SF1">
    <property type="entry name" value="DUF262 DOMAIN-CONTAINING PROTEIN"/>
    <property type="match status" value="1"/>
</dbReference>
<feature type="compositionally biased region" description="Basic and acidic residues" evidence="1">
    <location>
        <begin position="450"/>
        <end position="468"/>
    </location>
</feature>
<reference evidence="3 4" key="1">
    <citation type="journal article" date="2013" name="Plant Cell">
        <title>The transition from a phytopathogenic smut ancestor to an anamorphic biocontrol agent deciphered by comparative whole-genome analysis.</title>
        <authorList>
            <person name="Lefebvre F."/>
            <person name="Joly D.L."/>
            <person name="Labbe C."/>
            <person name="Teichmann B."/>
            <person name="Linning R."/>
            <person name="Belzile F."/>
            <person name="Bakkeren G."/>
            <person name="Belanger R.R."/>
        </authorList>
    </citation>
    <scope>NUCLEOTIDE SEQUENCE [LARGE SCALE GENOMIC DNA]</scope>
    <source>
        <strain evidence="3 4">PF-1</strain>
    </source>
</reference>
<evidence type="ECO:0000256" key="1">
    <source>
        <dbReference type="SAM" id="MobiDB-lite"/>
    </source>
</evidence>
<dbReference type="Pfam" id="PF03235">
    <property type="entry name" value="GmrSD_N"/>
    <property type="match status" value="1"/>
</dbReference>
<proteinExistence type="predicted"/>
<evidence type="ECO:0000259" key="2">
    <source>
        <dbReference type="Pfam" id="PF03235"/>
    </source>
</evidence>
<dbReference type="eggNOG" id="ENOG502S229">
    <property type="taxonomic scope" value="Eukaryota"/>
</dbReference>
<feature type="region of interest" description="Disordered" evidence="1">
    <location>
        <begin position="440"/>
        <end position="498"/>
    </location>
</feature>
<gene>
    <name evidence="3" type="ORF">PFL1_04241</name>
</gene>
<dbReference type="KEGG" id="pfp:PFL1_04241"/>
<evidence type="ECO:0000313" key="3">
    <source>
        <dbReference type="EMBL" id="EPQ28414.1"/>
    </source>
</evidence>
<dbReference type="RefSeq" id="XP_007879955.1">
    <property type="nucleotide sequence ID" value="XM_007881764.1"/>
</dbReference>
<accession>A0A061H7G2</accession>
<dbReference type="InterPro" id="IPR004919">
    <property type="entry name" value="GmrSD_N"/>
</dbReference>
<dbReference type="EMBL" id="KE361635">
    <property type="protein sequence ID" value="EPQ28414.1"/>
    <property type="molecule type" value="Genomic_DNA"/>
</dbReference>
<dbReference type="GeneID" id="19318347"/>
<dbReference type="Proteomes" id="UP000053664">
    <property type="component" value="Unassembled WGS sequence"/>
</dbReference>
<sequence length="498" mass="54706">MSPAVTATNTPHQPSKDEIKADDAILDIEPVQHHRRATQYTTRAVFDMIQTGAIADVAPDPRRGPRWSARQQSGFLDSILRRCYVPPLLFSVFSNSGVDTLYCIDGKQRLTTLHDFMANKLAFQGAHLAPPSPTRLGPVPAAELEPDDGVVLPPPPVDATEPETDRKFWFKESIRDGKTPALSQLQRERFEAEPLICVEQSGLTPDDEQDLYWRVQRGLVPNAAEKLSEHLGPWPDFIRQLAAHYVKAGLQVDARGQRLIDVSEGNDFLFAAQVALVILHAQVRASSVSVSSTSPLLASAGLTPTSLRLLQDPNFLPVAPAIADFFKANLGVAPGPGVGPKIKATFETYVALAKDRVYGGCLAPSSNPRELNRQRPLAPIELVHVGLLISYFPKAEVSQLYQAVKQMTAPNRPRPPASDALRLGFTSTAAADLRNFVTNLKLPNPINPRTEPDRRRQHDDSGSSRERNPYGAAWSGSASPSTRQRPYEGGSPYYWRRG</sequence>
<dbReference type="HOGENOM" id="CLU_547611_0_0_1"/>
<evidence type="ECO:0000313" key="4">
    <source>
        <dbReference type="Proteomes" id="UP000053664"/>
    </source>
</evidence>
<name>A0A061H7G2_9BASI</name>